<dbReference type="PANTHER" id="PTHR47723:SF24">
    <property type="entry name" value="RNASE H TYPE-1 DOMAIN-CONTAINING PROTEIN"/>
    <property type="match status" value="1"/>
</dbReference>
<dbReference type="PANTHER" id="PTHR47723">
    <property type="entry name" value="OS05G0353850 PROTEIN"/>
    <property type="match status" value="1"/>
</dbReference>
<evidence type="ECO:0000259" key="1">
    <source>
        <dbReference type="Pfam" id="PF13456"/>
    </source>
</evidence>
<accession>A0AAV3NV16</accession>
<name>A0AAV3NV16_LITER</name>
<dbReference type="InterPro" id="IPR012337">
    <property type="entry name" value="RNaseH-like_sf"/>
</dbReference>
<dbReference type="GO" id="GO:0004523">
    <property type="term" value="F:RNA-DNA hybrid ribonuclease activity"/>
    <property type="evidence" value="ECO:0007669"/>
    <property type="project" value="InterPro"/>
</dbReference>
<comment type="caution">
    <text evidence="2">The sequence shown here is derived from an EMBL/GenBank/DDBJ whole genome shotgun (WGS) entry which is preliminary data.</text>
</comment>
<dbReference type="InterPro" id="IPR053151">
    <property type="entry name" value="RNase_H-like"/>
</dbReference>
<dbReference type="Proteomes" id="UP001454036">
    <property type="component" value="Unassembled WGS sequence"/>
</dbReference>
<evidence type="ECO:0000313" key="2">
    <source>
        <dbReference type="EMBL" id="GAA0141582.1"/>
    </source>
</evidence>
<dbReference type="InterPro" id="IPR002156">
    <property type="entry name" value="RNaseH_domain"/>
</dbReference>
<evidence type="ECO:0000313" key="3">
    <source>
        <dbReference type="Proteomes" id="UP001454036"/>
    </source>
</evidence>
<dbReference type="GO" id="GO:0003676">
    <property type="term" value="F:nucleic acid binding"/>
    <property type="evidence" value="ECO:0007669"/>
    <property type="project" value="InterPro"/>
</dbReference>
<gene>
    <name evidence="2" type="ORF">LIER_02699</name>
</gene>
<dbReference type="SUPFAM" id="SSF53098">
    <property type="entry name" value="Ribonuclease H-like"/>
    <property type="match status" value="1"/>
</dbReference>
<sequence length="124" mass="14088">MRGGEFRGAAFKQIQHVGSALVAEALAIREGLHFAWGRGFRCLEMESDSKQLVSSLRGEWSCPAEVEVVVADIMHLTRYMKVKFQYVKRGINNATHCVAHWDHRGVMEAHWLVSPPDWLRLALT</sequence>
<feature type="domain" description="RNase H type-1" evidence="1">
    <location>
        <begin position="4"/>
        <end position="101"/>
    </location>
</feature>
<dbReference type="InterPro" id="IPR036397">
    <property type="entry name" value="RNaseH_sf"/>
</dbReference>
<reference evidence="2 3" key="1">
    <citation type="submission" date="2024-01" db="EMBL/GenBank/DDBJ databases">
        <title>The complete chloroplast genome sequence of Lithospermum erythrorhizon: insights into the phylogenetic relationship among Boraginaceae species and the maternal lineages of purple gromwells.</title>
        <authorList>
            <person name="Okada T."/>
            <person name="Watanabe K."/>
        </authorList>
    </citation>
    <scope>NUCLEOTIDE SEQUENCE [LARGE SCALE GENOMIC DNA]</scope>
</reference>
<proteinExistence type="predicted"/>
<dbReference type="CDD" id="cd06222">
    <property type="entry name" value="RNase_H_like"/>
    <property type="match status" value="1"/>
</dbReference>
<protein>
    <recommendedName>
        <fullName evidence="1">RNase H type-1 domain-containing protein</fullName>
    </recommendedName>
</protein>
<dbReference type="Pfam" id="PF13456">
    <property type="entry name" value="RVT_3"/>
    <property type="match status" value="1"/>
</dbReference>
<organism evidence="2 3">
    <name type="scientific">Lithospermum erythrorhizon</name>
    <name type="common">Purple gromwell</name>
    <name type="synonym">Lithospermum officinale var. erythrorhizon</name>
    <dbReference type="NCBI Taxonomy" id="34254"/>
    <lineage>
        <taxon>Eukaryota</taxon>
        <taxon>Viridiplantae</taxon>
        <taxon>Streptophyta</taxon>
        <taxon>Embryophyta</taxon>
        <taxon>Tracheophyta</taxon>
        <taxon>Spermatophyta</taxon>
        <taxon>Magnoliopsida</taxon>
        <taxon>eudicotyledons</taxon>
        <taxon>Gunneridae</taxon>
        <taxon>Pentapetalae</taxon>
        <taxon>asterids</taxon>
        <taxon>lamiids</taxon>
        <taxon>Boraginales</taxon>
        <taxon>Boraginaceae</taxon>
        <taxon>Boraginoideae</taxon>
        <taxon>Lithospermeae</taxon>
        <taxon>Lithospermum</taxon>
    </lineage>
</organism>
<dbReference type="Gene3D" id="3.30.420.10">
    <property type="entry name" value="Ribonuclease H-like superfamily/Ribonuclease H"/>
    <property type="match status" value="1"/>
</dbReference>
<dbReference type="EMBL" id="BAABME010000299">
    <property type="protein sequence ID" value="GAA0141582.1"/>
    <property type="molecule type" value="Genomic_DNA"/>
</dbReference>
<dbReference type="InterPro" id="IPR044730">
    <property type="entry name" value="RNase_H-like_dom_plant"/>
</dbReference>
<dbReference type="AlphaFoldDB" id="A0AAV3NV16"/>
<keyword evidence="3" id="KW-1185">Reference proteome</keyword>